<dbReference type="InterPro" id="IPR001810">
    <property type="entry name" value="F-box_dom"/>
</dbReference>
<proteinExistence type="predicted"/>
<dbReference type="ExpressionAtlas" id="A0A178VGX1">
    <property type="expression patterns" value="baseline and differential"/>
</dbReference>
<dbReference type="SUPFAM" id="SSF81383">
    <property type="entry name" value="F-box domain"/>
    <property type="match status" value="1"/>
</dbReference>
<dbReference type="AlphaFoldDB" id="A0A178VGX1"/>
<dbReference type="Pfam" id="PF00646">
    <property type="entry name" value="F-box"/>
    <property type="match status" value="1"/>
</dbReference>
<name>A0A178VGX1_ARATH</name>
<dbReference type="CDD" id="cd22157">
    <property type="entry name" value="F-box_AtFBW1-like"/>
    <property type="match status" value="1"/>
</dbReference>
<evidence type="ECO:0000313" key="2">
    <source>
        <dbReference type="EMBL" id="OAP04928.1"/>
    </source>
</evidence>
<sequence>MMSDLPLDLVEEILSRVPATSLKRLRSTCRRWNALLKDRRFTEKHFHKAPKESRVLMLKEYRVFPISVNLKVTPPSVDFKGALGYSHSNSEQVVITEVFHCDGLLLCTTNDDRLVVWNPCLGETKWIQLKVDYRRYVSIFALGYIQNNESCRSYKILWTWYSYDYNSSPPQRGLGFEIYEFSSDSSWRVLDDVNHDSVVNHNSIIRSGVSLKGNTYMLAYDIEENSKFLLMFDFTTERLKRLCLPHFQDVGEMDLSVREEQLSVLNWSRITSKMEIWITNNFDTEATLLWKRVHLDSQCNCVRIFSSLYFDEEKKVVLYCNVKDGETSKKVVYIIGEDDGHYIEIPFVKSIKIERLQLIHTTRWYSLIFNYVPSLFQIQ</sequence>
<reference evidence="3" key="1">
    <citation type="journal article" date="2016" name="Proc. Natl. Acad. Sci. U.S.A.">
        <title>Chromosome-level assembly of Arabidopsis thaliana Ler reveals the extent of translocation and inversion polymorphisms.</title>
        <authorList>
            <person name="Zapata L."/>
            <person name="Ding J."/>
            <person name="Willing E.M."/>
            <person name="Hartwig B."/>
            <person name="Bezdan D."/>
            <person name="Jiao W.B."/>
            <person name="Patel V."/>
            <person name="Velikkakam James G."/>
            <person name="Koornneef M."/>
            <person name="Ossowski S."/>
            <person name="Schneeberger K."/>
        </authorList>
    </citation>
    <scope>NUCLEOTIDE SEQUENCE [LARGE SCALE GENOMIC DNA]</scope>
    <source>
        <strain evidence="3">cv. Landsberg erecta</strain>
    </source>
</reference>
<dbReference type="InterPro" id="IPR006527">
    <property type="entry name" value="F-box-assoc_dom_typ1"/>
</dbReference>
<dbReference type="InterPro" id="IPR050796">
    <property type="entry name" value="SCF_F-box_component"/>
</dbReference>
<comment type="caution">
    <text evidence="2">The sequence shown here is derived from an EMBL/GenBank/DDBJ whole genome shotgun (WGS) entry which is preliminary data.</text>
</comment>
<accession>A0A178VGX1</accession>
<gene>
    <name evidence="2" type="ordered locus">AXX17_At3g24470</name>
</gene>
<dbReference type="PANTHER" id="PTHR31672:SF13">
    <property type="entry name" value="F-BOX PROTEIN CPR30-LIKE"/>
    <property type="match status" value="1"/>
</dbReference>
<evidence type="ECO:0000259" key="1">
    <source>
        <dbReference type="PROSITE" id="PS50181"/>
    </source>
</evidence>
<dbReference type="PANTHER" id="PTHR31672">
    <property type="entry name" value="BNACNNG10540D PROTEIN"/>
    <property type="match status" value="1"/>
</dbReference>
<dbReference type="InterPro" id="IPR036047">
    <property type="entry name" value="F-box-like_dom_sf"/>
</dbReference>
<organism evidence="2 3">
    <name type="scientific">Arabidopsis thaliana</name>
    <name type="common">Mouse-ear cress</name>
    <dbReference type="NCBI Taxonomy" id="3702"/>
    <lineage>
        <taxon>Eukaryota</taxon>
        <taxon>Viridiplantae</taxon>
        <taxon>Streptophyta</taxon>
        <taxon>Embryophyta</taxon>
        <taxon>Tracheophyta</taxon>
        <taxon>Spermatophyta</taxon>
        <taxon>Magnoliopsida</taxon>
        <taxon>eudicotyledons</taxon>
        <taxon>Gunneridae</taxon>
        <taxon>Pentapetalae</taxon>
        <taxon>rosids</taxon>
        <taxon>malvids</taxon>
        <taxon>Brassicales</taxon>
        <taxon>Brassicaceae</taxon>
        <taxon>Camelineae</taxon>
        <taxon>Arabidopsis</taxon>
    </lineage>
</organism>
<dbReference type="SMART" id="SM00256">
    <property type="entry name" value="FBOX"/>
    <property type="match status" value="1"/>
</dbReference>
<feature type="domain" description="F-box" evidence="1">
    <location>
        <begin position="1"/>
        <end position="49"/>
    </location>
</feature>
<dbReference type="EMBL" id="LUHQ01000003">
    <property type="protein sequence ID" value="OAP04928.1"/>
    <property type="molecule type" value="Genomic_DNA"/>
</dbReference>
<dbReference type="InterPro" id="IPR017451">
    <property type="entry name" value="F-box-assoc_interact_dom"/>
</dbReference>
<dbReference type="Gene3D" id="1.20.1280.50">
    <property type="match status" value="1"/>
</dbReference>
<dbReference type="NCBIfam" id="TIGR01640">
    <property type="entry name" value="F_box_assoc_1"/>
    <property type="match status" value="1"/>
</dbReference>
<dbReference type="Proteomes" id="UP000078284">
    <property type="component" value="Chromosome 3"/>
</dbReference>
<protein>
    <recommendedName>
        <fullName evidence="1">F-box domain-containing protein</fullName>
    </recommendedName>
</protein>
<dbReference type="Pfam" id="PF07734">
    <property type="entry name" value="FBA_1"/>
    <property type="match status" value="1"/>
</dbReference>
<evidence type="ECO:0000313" key="3">
    <source>
        <dbReference type="Proteomes" id="UP000078284"/>
    </source>
</evidence>
<dbReference type="PROSITE" id="PS50181">
    <property type="entry name" value="FBOX"/>
    <property type="match status" value="1"/>
</dbReference>